<feature type="region of interest" description="Disordered" evidence="1">
    <location>
        <begin position="96"/>
        <end position="167"/>
    </location>
</feature>
<organism evidence="3 5">
    <name type="scientific">Georgenia yuyongxinii</name>
    <dbReference type="NCBI Taxonomy" id="2589797"/>
    <lineage>
        <taxon>Bacteria</taxon>
        <taxon>Bacillati</taxon>
        <taxon>Actinomycetota</taxon>
        <taxon>Actinomycetes</taxon>
        <taxon>Micrococcales</taxon>
        <taxon>Bogoriellaceae</taxon>
        <taxon>Georgenia</taxon>
    </lineage>
</organism>
<dbReference type="AlphaFoldDB" id="A0A552WPB3"/>
<keyword evidence="2" id="KW-1133">Transmembrane helix</keyword>
<proteinExistence type="predicted"/>
<keyword evidence="2" id="KW-0812">Transmembrane</keyword>
<accession>A0A552WPB3</accession>
<dbReference type="Proteomes" id="UP000318693">
    <property type="component" value="Unassembled WGS sequence"/>
</dbReference>
<evidence type="ECO:0000313" key="4">
    <source>
        <dbReference type="EMBL" id="TRW44768.1"/>
    </source>
</evidence>
<evidence type="ECO:0000313" key="3">
    <source>
        <dbReference type="EMBL" id="TRW44449.1"/>
    </source>
</evidence>
<feature type="compositionally biased region" description="Low complexity" evidence="1">
    <location>
        <begin position="96"/>
        <end position="111"/>
    </location>
</feature>
<dbReference type="InterPro" id="IPR025323">
    <property type="entry name" value="DUF4229"/>
</dbReference>
<feature type="compositionally biased region" description="Basic and acidic residues" evidence="1">
    <location>
        <begin position="112"/>
        <end position="126"/>
    </location>
</feature>
<dbReference type="EMBL" id="VJXR01000044">
    <property type="protein sequence ID" value="TRW44449.1"/>
    <property type="molecule type" value="Genomic_DNA"/>
</dbReference>
<feature type="transmembrane region" description="Helical" evidence="2">
    <location>
        <begin position="28"/>
        <end position="47"/>
    </location>
</feature>
<keyword evidence="5" id="KW-1185">Reference proteome</keyword>
<evidence type="ECO:0000256" key="1">
    <source>
        <dbReference type="SAM" id="MobiDB-lite"/>
    </source>
</evidence>
<evidence type="ECO:0000313" key="5">
    <source>
        <dbReference type="Proteomes" id="UP000318693"/>
    </source>
</evidence>
<comment type="caution">
    <text evidence="3">The sequence shown here is derived from an EMBL/GenBank/DDBJ whole genome shotgun (WGS) entry which is preliminary data.</text>
</comment>
<sequence length="167" mass="17996">MRLLVYTVLRLLLVLAAAGVLYLIGMRSWLLWVTAVVVGALISYLVLRPQGRAAAEVIAELSPLREDRPTFSAAAEDDAAYEDALVDDALVDDAGSAVAGPATTTSATAAGRRLESQADPEQHAVAELEEPGVAQDHDQVPPGRTREHDPRDAERPRGEQQHEQSPR</sequence>
<reference evidence="3 5" key="1">
    <citation type="submission" date="2019-07" db="EMBL/GenBank/DDBJ databases">
        <title>Georgenia wutianyii sp. nov. and Georgenia *** sp. nov. isolated from plateau pika (Ochotona curzoniae) in the Qinghai-Tibet plateau of China.</title>
        <authorList>
            <person name="Tian Z."/>
        </authorList>
    </citation>
    <scope>NUCLEOTIDE SEQUENCE [LARGE SCALE GENOMIC DNA]</scope>
    <source>
        <strain evidence="3 5">Z446</strain>
    </source>
</reference>
<feature type="compositionally biased region" description="Basic and acidic residues" evidence="1">
    <location>
        <begin position="135"/>
        <end position="167"/>
    </location>
</feature>
<evidence type="ECO:0000256" key="2">
    <source>
        <dbReference type="SAM" id="Phobius"/>
    </source>
</evidence>
<dbReference type="EMBL" id="VJXR01000036">
    <property type="protein sequence ID" value="TRW44768.1"/>
    <property type="molecule type" value="Genomic_DNA"/>
</dbReference>
<dbReference type="Pfam" id="PF14012">
    <property type="entry name" value="DUF4229"/>
    <property type="match status" value="1"/>
</dbReference>
<name>A0A552WPB3_9MICO</name>
<keyword evidence="2" id="KW-0472">Membrane</keyword>
<protein>
    <submittedName>
        <fullName evidence="3">DUF4229 domain-containing protein</fullName>
    </submittedName>
</protein>
<gene>
    <name evidence="4" type="ORF">FJ693_12345</name>
    <name evidence="3" type="ORF">FJ693_13675</name>
</gene>